<accession>A0A8W8LIH6</accession>
<dbReference type="Proteomes" id="UP000005408">
    <property type="component" value="Unassembled WGS sequence"/>
</dbReference>
<keyword evidence="1" id="KW-0732">Signal</keyword>
<feature type="domain" description="Cystatin" evidence="2">
    <location>
        <begin position="66"/>
        <end position="89"/>
    </location>
</feature>
<proteinExistence type="predicted"/>
<dbReference type="InterPro" id="IPR000010">
    <property type="entry name" value="Cystatin_dom"/>
</dbReference>
<dbReference type="Gene3D" id="3.10.450.10">
    <property type="match status" value="1"/>
</dbReference>
<dbReference type="InterPro" id="IPR046350">
    <property type="entry name" value="Cystatin_sf"/>
</dbReference>
<name>A0A8W8LIH6_MAGGI</name>
<evidence type="ECO:0000256" key="1">
    <source>
        <dbReference type="SAM" id="SignalP"/>
    </source>
</evidence>
<dbReference type="OrthoDB" id="2429551at2759"/>
<evidence type="ECO:0000313" key="3">
    <source>
        <dbReference type="EnsemblMetazoa" id="G28418.1:cds"/>
    </source>
</evidence>
<dbReference type="InterPro" id="IPR018073">
    <property type="entry name" value="Prot_inh_cystat_CS"/>
</dbReference>
<protein>
    <recommendedName>
        <fullName evidence="2">Cystatin domain-containing protein</fullName>
    </recommendedName>
</protein>
<sequence length="124" mass="13709">MNGQGVIALAFLLAVVSQAQGQGRGVPGGLSEQQMAGPGEQALVAKSRKEIIRRLPSWFDRPVGPFKALTYRTQTVAGTNYFIKVEIQEPRPRFIHVRINATLNNRSKVGGVKVARQYDPILYF</sequence>
<feature type="chain" id="PRO_5036480941" description="Cystatin domain-containing protein" evidence="1">
    <location>
        <begin position="22"/>
        <end position="124"/>
    </location>
</feature>
<feature type="signal peptide" evidence="1">
    <location>
        <begin position="1"/>
        <end position="21"/>
    </location>
</feature>
<dbReference type="Pfam" id="PF00031">
    <property type="entry name" value="Cystatin"/>
    <property type="match status" value="1"/>
</dbReference>
<evidence type="ECO:0000313" key="4">
    <source>
        <dbReference type="Proteomes" id="UP000005408"/>
    </source>
</evidence>
<dbReference type="CDD" id="cd00042">
    <property type="entry name" value="CY"/>
    <property type="match status" value="1"/>
</dbReference>
<keyword evidence="4" id="KW-1185">Reference proteome</keyword>
<evidence type="ECO:0000259" key="2">
    <source>
        <dbReference type="Pfam" id="PF00031"/>
    </source>
</evidence>
<reference evidence="3" key="1">
    <citation type="submission" date="2022-08" db="UniProtKB">
        <authorList>
            <consortium name="EnsemblMetazoa"/>
        </authorList>
    </citation>
    <scope>IDENTIFICATION</scope>
    <source>
        <strain evidence="3">05x7-T-G4-1.051#20</strain>
    </source>
</reference>
<dbReference type="GO" id="GO:0004869">
    <property type="term" value="F:cysteine-type endopeptidase inhibitor activity"/>
    <property type="evidence" value="ECO:0007669"/>
    <property type="project" value="InterPro"/>
</dbReference>
<dbReference type="PROSITE" id="PS00287">
    <property type="entry name" value="CYSTATIN"/>
    <property type="match status" value="1"/>
</dbReference>
<organism evidence="3 4">
    <name type="scientific">Magallana gigas</name>
    <name type="common">Pacific oyster</name>
    <name type="synonym">Crassostrea gigas</name>
    <dbReference type="NCBI Taxonomy" id="29159"/>
    <lineage>
        <taxon>Eukaryota</taxon>
        <taxon>Metazoa</taxon>
        <taxon>Spiralia</taxon>
        <taxon>Lophotrochozoa</taxon>
        <taxon>Mollusca</taxon>
        <taxon>Bivalvia</taxon>
        <taxon>Autobranchia</taxon>
        <taxon>Pteriomorphia</taxon>
        <taxon>Ostreida</taxon>
        <taxon>Ostreoidea</taxon>
        <taxon>Ostreidae</taxon>
        <taxon>Magallana</taxon>
    </lineage>
</organism>
<dbReference type="AlphaFoldDB" id="A0A8W8LIH6"/>
<dbReference type="EnsemblMetazoa" id="G28418.1">
    <property type="protein sequence ID" value="G28418.1:cds"/>
    <property type="gene ID" value="G28418"/>
</dbReference>
<dbReference type="SUPFAM" id="SSF54403">
    <property type="entry name" value="Cystatin/monellin"/>
    <property type="match status" value="1"/>
</dbReference>